<name>A0AAW1XUI9_RUBAR</name>
<dbReference type="Gene3D" id="1.20.1280.50">
    <property type="match status" value="1"/>
</dbReference>
<feature type="domain" description="F-box" evidence="1">
    <location>
        <begin position="15"/>
        <end position="45"/>
    </location>
</feature>
<gene>
    <name evidence="2" type="ORF">M0R45_016907</name>
</gene>
<dbReference type="InterPro" id="IPR050796">
    <property type="entry name" value="SCF_F-box_component"/>
</dbReference>
<dbReference type="InterPro" id="IPR001810">
    <property type="entry name" value="F-box_dom"/>
</dbReference>
<organism evidence="2 3">
    <name type="scientific">Rubus argutus</name>
    <name type="common">Southern blackberry</name>
    <dbReference type="NCBI Taxonomy" id="59490"/>
    <lineage>
        <taxon>Eukaryota</taxon>
        <taxon>Viridiplantae</taxon>
        <taxon>Streptophyta</taxon>
        <taxon>Embryophyta</taxon>
        <taxon>Tracheophyta</taxon>
        <taxon>Spermatophyta</taxon>
        <taxon>Magnoliopsida</taxon>
        <taxon>eudicotyledons</taxon>
        <taxon>Gunneridae</taxon>
        <taxon>Pentapetalae</taxon>
        <taxon>rosids</taxon>
        <taxon>fabids</taxon>
        <taxon>Rosales</taxon>
        <taxon>Rosaceae</taxon>
        <taxon>Rosoideae</taxon>
        <taxon>Rosoideae incertae sedis</taxon>
        <taxon>Rubus</taxon>
    </lineage>
</organism>
<reference evidence="2 3" key="1">
    <citation type="journal article" date="2023" name="G3 (Bethesda)">
        <title>A chromosome-length genome assembly and annotation of blackberry (Rubus argutus, cv. 'Hillquist').</title>
        <authorList>
            <person name="Bruna T."/>
            <person name="Aryal R."/>
            <person name="Dudchenko O."/>
            <person name="Sargent D.J."/>
            <person name="Mead D."/>
            <person name="Buti M."/>
            <person name="Cavallini A."/>
            <person name="Hytonen T."/>
            <person name="Andres J."/>
            <person name="Pham M."/>
            <person name="Weisz D."/>
            <person name="Mascagni F."/>
            <person name="Usai G."/>
            <person name="Natali L."/>
            <person name="Bassil N."/>
            <person name="Fernandez G.E."/>
            <person name="Lomsadze A."/>
            <person name="Armour M."/>
            <person name="Olukolu B."/>
            <person name="Poorten T."/>
            <person name="Britton C."/>
            <person name="Davik J."/>
            <person name="Ashrafi H."/>
            <person name="Aiden E.L."/>
            <person name="Borodovsky M."/>
            <person name="Worthington M."/>
        </authorList>
    </citation>
    <scope>NUCLEOTIDE SEQUENCE [LARGE SCALE GENOMIC DNA]</scope>
    <source>
        <strain evidence="2">PI 553951</strain>
    </source>
</reference>
<dbReference type="Pfam" id="PF00646">
    <property type="entry name" value="F-box"/>
    <property type="match status" value="1"/>
</dbReference>
<protein>
    <recommendedName>
        <fullName evidence="1">F-box domain-containing protein</fullName>
    </recommendedName>
</protein>
<sequence>METLPELPDEMTCFYILPRLPGKSLMRFRCLCKSWSALTRNPSFIETHWNFNSNKKTYLLLTSWDRAKKQQHFFSVQINQEGSLLPATNQLNSILSLPTPRT</sequence>
<comment type="caution">
    <text evidence="2">The sequence shown here is derived from an EMBL/GenBank/DDBJ whole genome shotgun (WGS) entry which is preliminary data.</text>
</comment>
<dbReference type="SUPFAM" id="SSF81383">
    <property type="entry name" value="F-box domain"/>
    <property type="match status" value="1"/>
</dbReference>
<dbReference type="AlphaFoldDB" id="A0AAW1XUI9"/>
<dbReference type="CDD" id="cd22157">
    <property type="entry name" value="F-box_AtFBW1-like"/>
    <property type="match status" value="1"/>
</dbReference>
<accession>A0AAW1XUI9</accession>
<evidence type="ECO:0000313" key="3">
    <source>
        <dbReference type="Proteomes" id="UP001457282"/>
    </source>
</evidence>
<dbReference type="Proteomes" id="UP001457282">
    <property type="component" value="Unassembled WGS sequence"/>
</dbReference>
<dbReference type="InterPro" id="IPR036047">
    <property type="entry name" value="F-box-like_dom_sf"/>
</dbReference>
<dbReference type="EMBL" id="JBEDUW010000003">
    <property type="protein sequence ID" value="KAK9940237.1"/>
    <property type="molecule type" value="Genomic_DNA"/>
</dbReference>
<evidence type="ECO:0000259" key="1">
    <source>
        <dbReference type="Pfam" id="PF00646"/>
    </source>
</evidence>
<proteinExistence type="predicted"/>
<dbReference type="PANTHER" id="PTHR31672">
    <property type="entry name" value="BNACNNG10540D PROTEIN"/>
    <property type="match status" value="1"/>
</dbReference>
<dbReference type="PANTHER" id="PTHR31672:SF13">
    <property type="entry name" value="F-BOX PROTEIN CPR30-LIKE"/>
    <property type="match status" value="1"/>
</dbReference>
<keyword evidence="3" id="KW-1185">Reference proteome</keyword>
<evidence type="ECO:0000313" key="2">
    <source>
        <dbReference type="EMBL" id="KAK9940237.1"/>
    </source>
</evidence>